<sequence length="112" mass="12673">MFRFVLLLSSLLAKVSFAPFNGWCGRSHLRRTFVSSQPRSAAVAGSLFCRGRQFVSRQLQNCQGEFFGRSLPQSGALRFLLVLYVLRSLLYKFLRPPVVVMAGFKLRAWIAA</sequence>
<comment type="caution">
    <text evidence="2">The sequence shown here is derived from an EMBL/GenBank/DDBJ whole genome shotgun (WGS) entry which is preliminary data.</text>
</comment>
<gene>
    <name evidence="2" type="ORF">NDU88_004332</name>
</gene>
<evidence type="ECO:0008006" key="4">
    <source>
        <dbReference type="Google" id="ProtNLM"/>
    </source>
</evidence>
<name>A0AAV7UF75_PLEWA</name>
<feature type="chain" id="PRO_5043787400" description="Secreted protein" evidence="1">
    <location>
        <begin position="18"/>
        <end position="112"/>
    </location>
</feature>
<proteinExistence type="predicted"/>
<feature type="signal peptide" evidence="1">
    <location>
        <begin position="1"/>
        <end position="17"/>
    </location>
</feature>
<dbReference type="Proteomes" id="UP001066276">
    <property type="component" value="Chromosome 3_1"/>
</dbReference>
<evidence type="ECO:0000313" key="3">
    <source>
        <dbReference type="Proteomes" id="UP001066276"/>
    </source>
</evidence>
<evidence type="ECO:0000256" key="1">
    <source>
        <dbReference type="SAM" id="SignalP"/>
    </source>
</evidence>
<accession>A0AAV7UF75</accession>
<dbReference type="AlphaFoldDB" id="A0AAV7UF75"/>
<organism evidence="2 3">
    <name type="scientific">Pleurodeles waltl</name>
    <name type="common">Iberian ribbed newt</name>
    <dbReference type="NCBI Taxonomy" id="8319"/>
    <lineage>
        <taxon>Eukaryota</taxon>
        <taxon>Metazoa</taxon>
        <taxon>Chordata</taxon>
        <taxon>Craniata</taxon>
        <taxon>Vertebrata</taxon>
        <taxon>Euteleostomi</taxon>
        <taxon>Amphibia</taxon>
        <taxon>Batrachia</taxon>
        <taxon>Caudata</taxon>
        <taxon>Salamandroidea</taxon>
        <taxon>Salamandridae</taxon>
        <taxon>Pleurodelinae</taxon>
        <taxon>Pleurodeles</taxon>
    </lineage>
</organism>
<dbReference type="EMBL" id="JANPWB010000005">
    <property type="protein sequence ID" value="KAJ1187557.1"/>
    <property type="molecule type" value="Genomic_DNA"/>
</dbReference>
<protein>
    <recommendedName>
        <fullName evidence="4">Secreted protein</fullName>
    </recommendedName>
</protein>
<keyword evidence="1" id="KW-0732">Signal</keyword>
<reference evidence="2" key="1">
    <citation type="journal article" date="2022" name="bioRxiv">
        <title>Sequencing and chromosome-scale assembly of the giantPleurodeles waltlgenome.</title>
        <authorList>
            <person name="Brown T."/>
            <person name="Elewa A."/>
            <person name="Iarovenko S."/>
            <person name="Subramanian E."/>
            <person name="Araus A.J."/>
            <person name="Petzold A."/>
            <person name="Susuki M."/>
            <person name="Suzuki K.-i.T."/>
            <person name="Hayashi T."/>
            <person name="Toyoda A."/>
            <person name="Oliveira C."/>
            <person name="Osipova E."/>
            <person name="Leigh N.D."/>
            <person name="Simon A."/>
            <person name="Yun M.H."/>
        </authorList>
    </citation>
    <scope>NUCLEOTIDE SEQUENCE</scope>
    <source>
        <strain evidence="2">20211129_DDA</strain>
        <tissue evidence="2">Liver</tissue>
    </source>
</reference>
<keyword evidence="3" id="KW-1185">Reference proteome</keyword>
<evidence type="ECO:0000313" key="2">
    <source>
        <dbReference type="EMBL" id="KAJ1187557.1"/>
    </source>
</evidence>